<evidence type="ECO:0000256" key="5">
    <source>
        <dbReference type="ARBA" id="ARBA00051722"/>
    </source>
</evidence>
<evidence type="ECO:0000259" key="8">
    <source>
        <dbReference type="PROSITE" id="PS50948"/>
    </source>
</evidence>
<feature type="domain" description="Tyrosine specific protein phosphatases" evidence="7">
    <location>
        <begin position="1046"/>
        <end position="1117"/>
    </location>
</feature>
<evidence type="ECO:0000256" key="3">
    <source>
        <dbReference type="ARBA" id="ARBA00022801"/>
    </source>
</evidence>
<feature type="domain" description="Tyrosine-protein phosphatase" evidence="6">
    <location>
        <begin position="1153"/>
        <end position="1395"/>
    </location>
</feature>
<dbReference type="Pfam" id="PF02709">
    <property type="entry name" value="Glyco_transf_7C"/>
    <property type="match status" value="1"/>
</dbReference>
<dbReference type="Proteomes" id="UP000549394">
    <property type="component" value="Unassembled WGS sequence"/>
</dbReference>
<evidence type="ECO:0000259" key="6">
    <source>
        <dbReference type="PROSITE" id="PS50055"/>
    </source>
</evidence>
<dbReference type="InterPro" id="IPR029021">
    <property type="entry name" value="Prot-tyrosine_phosphatase-like"/>
</dbReference>
<evidence type="ECO:0000259" key="7">
    <source>
        <dbReference type="PROSITE" id="PS50056"/>
    </source>
</evidence>
<dbReference type="EC" id="3.1.3.48" evidence="1"/>
<dbReference type="SUPFAM" id="SSF52799">
    <property type="entry name" value="(Phosphotyrosine protein) phosphatases II"/>
    <property type="match status" value="2"/>
</dbReference>
<dbReference type="InterPro" id="IPR009030">
    <property type="entry name" value="Growth_fac_rcpt_cys_sf"/>
</dbReference>
<proteinExistence type="predicted"/>
<keyword evidence="2" id="KW-0808">Transferase</keyword>
<dbReference type="PANTHER" id="PTHR19134:SF561">
    <property type="entry name" value="PROTEIN TYROSINE PHOSPHATASE 36E, ISOFORM A"/>
    <property type="match status" value="1"/>
</dbReference>
<dbReference type="GO" id="GO:0004725">
    <property type="term" value="F:protein tyrosine phosphatase activity"/>
    <property type="evidence" value="ECO:0007669"/>
    <property type="project" value="UniProtKB-EC"/>
</dbReference>
<dbReference type="InterPro" id="IPR050348">
    <property type="entry name" value="Protein-Tyr_Phosphatase"/>
</dbReference>
<dbReference type="PANTHER" id="PTHR19134">
    <property type="entry name" value="RECEPTOR-TYPE TYROSINE-PROTEIN PHOSPHATASE"/>
    <property type="match status" value="1"/>
</dbReference>
<dbReference type="InterPro" id="IPR003609">
    <property type="entry name" value="Pan_app"/>
</dbReference>
<reference evidence="9 10" key="1">
    <citation type="submission" date="2020-08" db="EMBL/GenBank/DDBJ databases">
        <authorList>
            <person name="Hejnol A."/>
        </authorList>
    </citation>
    <scope>NUCLEOTIDE SEQUENCE [LARGE SCALE GENOMIC DNA]</scope>
</reference>
<organism evidence="9 10">
    <name type="scientific">Dimorphilus gyrociliatus</name>
    <dbReference type="NCBI Taxonomy" id="2664684"/>
    <lineage>
        <taxon>Eukaryota</taxon>
        <taxon>Metazoa</taxon>
        <taxon>Spiralia</taxon>
        <taxon>Lophotrochozoa</taxon>
        <taxon>Annelida</taxon>
        <taxon>Polychaeta</taxon>
        <taxon>Polychaeta incertae sedis</taxon>
        <taxon>Dinophilidae</taxon>
        <taxon>Dimorphilus</taxon>
    </lineage>
</organism>
<dbReference type="Gene3D" id="3.90.190.10">
    <property type="entry name" value="Protein tyrosine phosphatase superfamily"/>
    <property type="match status" value="2"/>
</dbReference>
<dbReference type="PROSITE" id="PS50056">
    <property type="entry name" value="TYR_PHOSPHATASE_2"/>
    <property type="match status" value="2"/>
</dbReference>
<dbReference type="InterPro" id="IPR003595">
    <property type="entry name" value="Tyr_Pase_cat"/>
</dbReference>
<evidence type="ECO:0000313" key="10">
    <source>
        <dbReference type="Proteomes" id="UP000549394"/>
    </source>
</evidence>
<dbReference type="Pfam" id="PF00102">
    <property type="entry name" value="Y_phosphatase"/>
    <property type="match status" value="2"/>
</dbReference>
<dbReference type="PRINTS" id="PR00700">
    <property type="entry name" value="PRTYPHPHTASE"/>
</dbReference>
<feature type="domain" description="Tyrosine-protein phosphatase" evidence="6">
    <location>
        <begin position="866"/>
        <end position="1126"/>
    </location>
</feature>
<dbReference type="Pfam" id="PF13733">
    <property type="entry name" value="Glyco_transf_7N"/>
    <property type="match status" value="1"/>
</dbReference>
<dbReference type="PROSITE" id="PS50055">
    <property type="entry name" value="TYR_PHOSPHATASE_PTP"/>
    <property type="match status" value="2"/>
</dbReference>
<evidence type="ECO:0000313" key="9">
    <source>
        <dbReference type="EMBL" id="CAD5113988.1"/>
    </source>
</evidence>
<dbReference type="SMART" id="SM00194">
    <property type="entry name" value="PTPc"/>
    <property type="match status" value="2"/>
</dbReference>
<feature type="domain" description="Tyrosine specific protein phosphatases" evidence="7">
    <location>
        <begin position="1324"/>
        <end position="1399"/>
    </location>
</feature>
<evidence type="ECO:0000256" key="1">
    <source>
        <dbReference type="ARBA" id="ARBA00013064"/>
    </source>
</evidence>
<dbReference type="InterPro" id="IPR000387">
    <property type="entry name" value="Tyr_Pase_dom"/>
</dbReference>
<dbReference type="PROSITE" id="PS50948">
    <property type="entry name" value="PAN"/>
    <property type="match status" value="1"/>
</dbReference>
<dbReference type="InterPro" id="IPR000242">
    <property type="entry name" value="PTP_cat"/>
</dbReference>
<dbReference type="InterPro" id="IPR016130">
    <property type="entry name" value="Tyr_Pase_AS"/>
</dbReference>
<dbReference type="Gene3D" id="3.90.550.10">
    <property type="entry name" value="Spore Coat Polysaccharide Biosynthesis Protein SpsA, Chain A"/>
    <property type="match status" value="1"/>
</dbReference>
<dbReference type="PROSITE" id="PS00383">
    <property type="entry name" value="TYR_PHOSPHATASE_1"/>
    <property type="match status" value="2"/>
</dbReference>
<dbReference type="CDD" id="cd00047">
    <property type="entry name" value="PTPc"/>
    <property type="match status" value="2"/>
</dbReference>
<comment type="caution">
    <text evidence="9">The sequence shown here is derived from an EMBL/GenBank/DDBJ whole genome shotgun (WGS) entry which is preliminary data.</text>
</comment>
<dbReference type="InterPro" id="IPR029044">
    <property type="entry name" value="Nucleotide-diphossugar_trans"/>
</dbReference>
<dbReference type="GO" id="GO:0016740">
    <property type="term" value="F:transferase activity"/>
    <property type="evidence" value="ECO:0007669"/>
    <property type="project" value="UniProtKB-KW"/>
</dbReference>
<dbReference type="InterPro" id="IPR027791">
    <property type="entry name" value="Galactosyl_T_C"/>
</dbReference>
<keyword evidence="3" id="KW-0378">Hydrolase</keyword>
<keyword evidence="10" id="KW-1185">Reference proteome</keyword>
<dbReference type="InterPro" id="IPR027995">
    <property type="entry name" value="Galactosyl_T_N"/>
</dbReference>
<accession>A0A7I8VE37</accession>
<evidence type="ECO:0000256" key="2">
    <source>
        <dbReference type="ARBA" id="ARBA00022679"/>
    </source>
</evidence>
<protein>
    <recommendedName>
        <fullName evidence="1">protein-tyrosine-phosphatase</fullName>
        <ecNumber evidence="1">3.1.3.48</ecNumber>
    </recommendedName>
</protein>
<evidence type="ECO:0000256" key="4">
    <source>
        <dbReference type="ARBA" id="ARBA00022912"/>
    </source>
</evidence>
<dbReference type="SMART" id="SM00404">
    <property type="entry name" value="PTPc_motif"/>
    <property type="match status" value="2"/>
</dbReference>
<sequence length="1919" mass="221123">MSSRLGQYPVQYAKNGQNNEEFCLNAKLGPCCDIDNMALNGNAKQYQGTHKTQFAGRAVDGNFSQHAHTKSTDKYGRIRIELSYNAIISRILILNQQKERSKRLSYLKVFTVQNSTSVADDLTEHTNYIPVGDIDYVIKNKSFAEIYTNNVISKISKYIAIERYQKVADPSQKDGGELIIAEVIVEGFRPYNSIAANKPTQVVSNDDTISKIPVTHPLFQCSESLTEFGEIWRVDLQNYYKIHHLAIFNGNKYSLGSFDIFIHDDSANLPNIWQTNAYQNDYTFRNSKTIPKGGIFSHYFDCKVKRNNVIGRFITLNSKTQVFQFCNLVIKGEKVEKSCNCVDNYKCYNTNTMNHNICICWKNCEDNIAINGKAYRNGIADKIANEAIKDTINCSKSYTSTGNRTHLGIWYLDLKNVYEISTIQIISIPESGGRLRNFDISLVPYDYRIEDANNIQFLRLKTIYNFTGSMMDSSAFTVNVPFSRNNTRGIVIRKRDNTCYLNTRCNDGSLDLCQVYVKGKGIYCNDNEFGIPPKCTQCPLHCNKNYNYSAENLEYCQCKIGYEISNGKCVFIGLLERKLDNVIFDKGNNTVHINLGNFLSNPKIKTKAFAGYEISLGNDTLIFENVIIYDTSLSVDKFIRHKNETKILSVEVRVRNELEDCSVSLGKSSESSVEIPPCSRRSKLADWFEKPRSRGHNCNKYLGVQVSFVVVSSKVENRKSEVNEMIIEDITKNFTEMFLNINVSGYFTVEALNEHYSSEQVKSPNINLERPETSSIENENIGNEPSKIELYAGCGAGGFFIICFIFALLFIRYQRKKKLKEKGNKSDGNTHSPKPSSEKIYYNVIEPFVIESFINELKDKLRKEELIEEHGKLPKNLQEDIPHIVGSSPENKKYLKYINILPYDDNRVELVVTKDEETDFYNASFLKDNIGYNKFIAAQGPTDSSVEHFWRLIWDNNCETIVMLTNLVENAVKKTTAYWPKALPGMDADTLVFAKISVKLEQEQQYADFVVRHFTVTKGEESRKIKQYHYQEWMDHSSLNSPSSLLFFMKIVDLNTSSSTAPVVVHCSAGVGRTGTYIAISKLAEKVLKGERIDVFEVVRKMRRERVNMVQTAEQYTFIYKAVVELYCTSGTFIDNAEFHTKYEHLKVQSETLRKEFKLLNSLNFTIQSSYDDVTTDEKNLVKNRDKALLPASAYRVYLTDTEENYINAVYINSFETKIAFISTQHPLQNTENDFWNMVFKERSSTIVALNDITSDMKPYWPKNEEEEHKLNEFVIILASKKNIAENIVQREISIRKGNETRTIKQYQLKTWSLDIQEKATSLLTLVSLVENWNRSSERESGNTIIVHCKNGVDRTGVFCTAYCLIERMKLLSEVALFSTVKYLRNYRREFIRNQVLTRSKKSVNKTIITVSTVEERHEILLDEHWPQKKESAISLMVQKYNEICRNELKKSKLSTGKYCACVPKTALKRAYLDYNVQFQNWSAIHNIHEKKLGILYGGEWIPNNCVSFQRVAIIIPYRARDSHLKILVHHLHKILTGQQIHYRIFIAEQISPRDFNKGALMNAGYLEMQKLFQFDCVIFHDVDMLMEDGRHMYNCIKTPRHIGPYVNKFHYINRWLAHVGGVFAISKSHFEHLNGYNTLFYGWGDEDDDMQKRIVASRMRITRFKHPLSAFTMLKHKSDKTNPVNPFRKSILDFYTPSRGYSKKIGLTTTHYSLQNILFEISYTLFQVNLEIAAHQLFTQFNGYCNEATPILTLSNLTSLEDCSLQCYHDALCTSFTYLESVCNTYHETCTEDSISPEVFYYRKEAAYPLHQYFTEEEGECLSRNVFKNSAYTLYDCAKLCLRTKVCKSFSYNPKSQRPCLGKLTPCSKRRKNKNCKVYIKKKLNCVVDEKFKEKCFTSNPKVNKSTPLPKSEVKVKN</sequence>
<dbReference type="SUPFAM" id="SSF53448">
    <property type="entry name" value="Nucleotide-diphospho-sugar transferases"/>
    <property type="match status" value="1"/>
</dbReference>
<dbReference type="FunFam" id="3.90.190.10:FF:000102">
    <property type="entry name" value="Receptor-type tyrosine-protein phosphatase"/>
    <property type="match status" value="1"/>
</dbReference>
<gene>
    <name evidence="9" type="ORF">DGYR_LOCUS2882</name>
</gene>
<dbReference type="Gene3D" id="2.60.120.260">
    <property type="entry name" value="Galactose-binding domain-like"/>
    <property type="match status" value="3"/>
</dbReference>
<comment type="catalytic activity">
    <reaction evidence="5">
        <text>O-phospho-L-tyrosyl-[protein] + H2O = L-tyrosyl-[protein] + phosphate</text>
        <dbReference type="Rhea" id="RHEA:10684"/>
        <dbReference type="Rhea" id="RHEA-COMP:10136"/>
        <dbReference type="Rhea" id="RHEA-COMP:20101"/>
        <dbReference type="ChEBI" id="CHEBI:15377"/>
        <dbReference type="ChEBI" id="CHEBI:43474"/>
        <dbReference type="ChEBI" id="CHEBI:46858"/>
        <dbReference type="ChEBI" id="CHEBI:61978"/>
        <dbReference type="EC" id="3.1.3.48"/>
    </reaction>
</comment>
<keyword evidence="4" id="KW-0904">Protein phosphatase</keyword>
<feature type="domain" description="Apple" evidence="8">
    <location>
        <begin position="1746"/>
        <end position="1807"/>
    </location>
</feature>
<dbReference type="EMBL" id="CAJFCJ010000004">
    <property type="protein sequence ID" value="CAD5113988.1"/>
    <property type="molecule type" value="Genomic_DNA"/>
</dbReference>
<dbReference type="SUPFAM" id="SSF57184">
    <property type="entry name" value="Growth factor receptor domain"/>
    <property type="match status" value="1"/>
</dbReference>
<name>A0A7I8VE37_9ANNE</name>